<reference evidence="2" key="1">
    <citation type="submission" date="2020-10" db="EMBL/GenBank/DDBJ databases">
        <title>Taxonomic study of unclassified bacteria belonging to the class Ktedonobacteria.</title>
        <authorList>
            <person name="Yabe S."/>
            <person name="Wang C.M."/>
            <person name="Zheng Y."/>
            <person name="Sakai Y."/>
            <person name="Cavaletti L."/>
            <person name="Monciardini P."/>
            <person name="Donadio S."/>
        </authorList>
    </citation>
    <scope>NUCLEOTIDE SEQUENCE</scope>
    <source>
        <strain evidence="2">SOSP1-1</strain>
    </source>
</reference>
<feature type="domain" description="DUF402" evidence="1">
    <location>
        <begin position="67"/>
        <end position="160"/>
    </location>
</feature>
<dbReference type="Pfam" id="PF04167">
    <property type="entry name" value="DUF402"/>
    <property type="match status" value="1"/>
</dbReference>
<evidence type="ECO:0000313" key="3">
    <source>
        <dbReference type="Proteomes" id="UP000612362"/>
    </source>
</evidence>
<organism evidence="2 3">
    <name type="scientific">Ktedonospora formicarum</name>
    <dbReference type="NCBI Taxonomy" id="2778364"/>
    <lineage>
        <taxon>Bacteria</taxon>
        <taxon>Bacillati</taxon>
        <taxon>Chloroflexota</taxon>
        <taxon>Ktedonobacteria</taxon>
        <taxon>Ktedonobacterales</taxon>
        <taxon>Ktedonobacteraceae</taxon>
        <taxon>Ktedonospora</taxon>
    </lineage>
</organism>
<gene>
    <name evidence="2" type="ORF">KSX_19150</name>
</gene>
<proteinExistence type="predicted"/>
<protein>
    <recommendedName>
        <fullName evidence="1">DUF402 domain-containing protein</fullName>
    </recommendedName>
</protein>
<evidence type="ECO:0000259" key="1">
    <source>
        <dbReference type="Pfam" id="PF04167"/>
    </source>
</evidence>
<comment type="caution">
    <text evidence="2">The sequence shown here is derived from an EMBL/GenBank/DDBJ whole genome shotgun (WGS) entry which is preliminary data.</text>
</comment>
<dbReference type="Gene3D" id="2.40.380.10">
    <property type="entry name" value="FomD-like"/>
    <property type="match status" value="1"/>
</dbReference>
<sequence>MRQDFLVECRSYDKLLRGSWKAYQLSEAMRLGDEKPEETARGALRLWLPAGTEMHWASGTRPLRYNCVQFFWPGRWYMLSAFFDKEDLIHTYATIIQPASLGFERLSYVDLDLSLLVKPDLSYEVLTQAEFDQAAEMLGYDEDTRISALMALRTISSSIQRSLGAFSAVPYHLNQAELHLSHCGENYH</sequence>
<dbReference type="AlphaFoldDB" id="A0A8J3MPE9"/>
<dbReference type="EMBL" id="BNJF01000001">
    <property type="protein sequence ID" value="GHO43752.1"/>
    <property type="molecule type" value="Genomic_DNA"/>
</dbReference>
<accession>A0A8J3MPE9</accession>
<name>A0A8J3MPE9_9CHLR</name>
<dbReference type="SUPFAM" id="SSF159234">
    <property type="entry name" value="FomD-like"/>
    <property type="match status" value="1"/>
</dbReference>
<dbReference type="Proteomes" id="UP000612362">
    <property type="component" value="Unassembled WGS sequence"/>
</dbReference>
<dbReference type="RefSeq" id="WP_220193211.1">
    <property type="nucleotide sequence ID" value="NZ_BNJF01000001.1"/>
</dbReference>
<dbReference type="InterPro" id="IPR035930">
    <property type="entry name" value="FomD-like_sf"/>
</dbReference>
<dbReference type="InterPro" id="IPR007295">
    <property type="entry name" value="DUF402"/>
</dbReference>
<evidence type="ECO:0000313" key="2">
    <source>
        <dbReference type="EMBL" id="GHO43752.1"/>
    </source>
</evidence>
<keyword evidence="3" id="KW-1185">Reference proteome</keyword>